<dbReference type="GO" id="GO:0030976">
    <property type="term" value="F:thiamine pyrophosphate binding"/>
    <property type="evidence" value="ECO:0007669"/>
    <property type="project" value="InterPro"/>
</dbReference>
<dbReference type="GO" id="GO:0044272">
    <property type="term" value="P:sulfur compound biosynthetic process"/>
    <property type="evidence" value="ECO:0007669"/>
    <property type="project" value="UniProtKB-ARBA"/>
</dbReference>
<keyword evidence="1" id="KW-0560">Oxidoreductase</keyword>
<dbReference type="Proteomes" id="UP000250179">
    <property type="component" value="Chromosome"/>
</dbReference>
<dbReference type="GO" id="GO:0016625">
    <property type="term" value="F:oxidoreductase activity, acting on the aldehyde or oxo group of donors, iron-sulfur protein as acceptor"/>
    <property type="evidence" value="ECO:0007669"/>
    <property type="project" value="UniProtKB-ARBA"/>
</dbReference>
<sequence length="281" mass="31234">MYLKDAYEVRDKYLRKDMLPTIFCPGCGIGSALQFTLRAIDELGYSQDEIVWVSGIGCSSRVPGYVNFDGLHTTHGRALAFATGIKLANPDLKIIAFMGDGDTAAIGGNHFIHAIRRNLDVTVILINNFTYGMTGGQVAPTTLKGLRGTTAPYGQFENPFDIAGLAVAAGANYVARWSVFNYLQGMNSIKKALQKEGFSLVEFLSPCPVSFGRRNRMKTAPELLRWYQKITVPLNKAKKMSPEELEGKVVIGEFADRDRPGLVRSYMEYRKRAKKIMGWEE</sequence>
<dbReference type="InterPro" id="IPR029061">
    <property type="entry name" value="THDP-binding"/>
</dbReference>
<evidence type="ECO:0000256" key="1">
    <source>
        <dbReference type="ARBA" id="ARBA00023002"/>
    </source>
</evidence>
<reference evidence="3 4" key="1">
    <citation type="submission" date="2016-03" db="EMBL/GenBank/DDBJ databases">
        <title>Complete genome sequence of Thermococcus profundus strain DT5432.</title>
        <authorList>
            <person name="Oger P.M."/>
        </authorList>
    </citation>
    <scope>NUCLEOTIDE SEQUENCE [LARGE SCALE GENOMIC DNA]</scope>
    <source>
        <strain evidence="3 4">DT 5432</strain>
    </source>
</reference>
<protein>
    <submittedName>
        <fullName evidence="3">2-oxoglutarate synthase</fullName>
    </submittedName>
</protein>
<dbReference type="Gene3D" id="3.40.50.970">
    <property type="match status" value="1"/>
</dbReference>
<proteinExistence type="predicted"/>
<dbReference type="InterPro" id="IPR051457">
    <property type="entry name" value="2-oxoacid:Fd_oxidoreductase"/>
</dbReference>
<dbReference type="AlphaFoldDB" id="A0A2Z2MDY7"/>
<evidence type="ECO:0000313" key="4">
    <source>
        <dbReference type="Proteomes" id="UP000250179"/>
    </source>
</evidence>
<dbReference type="RefSeq" id="WP_088859011.1">
    <property type="nucleotide sequence ID" value="NZ_CP014862.1"/>
</dbReference>
<dbReference type="OrthoDB" id="30755at2157"/>
<dbReference type="InterPro" id="IPR011766">
    <property type="entry name" value="TPP_enzyme_TPP-bd"/>
</dbReference>
<dbReference type="CDD" id="cd03375">
    <property type="entry name" value="TPP_OGFOR"/>
    <property type="match status" value="1"/>
</dbReference>
<dbReference type="GO" id="GO:0045333">
    <property type="term" value="P:cellular respiration"/>
    <property type="evidence" value="ECO:0007669"/>
    <property type="project" value="UniProtKB-ARBA"/>
</dbReference>
<accession>A0A2Z2MDY7</accession>
<dbReference type="EMBL" id="CP014862">
    <property type="protein sequence ID" value="ASJ03749.1"/>
    <property type="molecule type" value="Genomic_DNA"/>
</dbReference>
<evidence type="ECO:0000259" key="2">
    <source>
        <dbReference type="Pfam" id="PF02775"/>
    </source>
</evidence>
<dbReference type="GeneID" id="33320064"/>
<gene>
    <name evidence="3" type="ORF">A3L09_06580</name>
</gene>
<name>A0A2Z2MDY7_THEPR</name>
<dbReference type="KEGG" id="tprf:A3L09_06580"/>
<dbReference type="SUPFAM" id="SSF52518">
    <property type="entry name" value="Thiamin diphosphate-binding fold (THDP-binding)"/>
    <property type="match status" value="1"/>
</dbReference>
<dbReference type="Pfam" id="PF02775">
    <property type="entry name" value="TPP_enzyme_C"/>
    <property type="match status" value="1"/>
</dbReference>
<dbReference type="PANTHER" id="PTHR48084:SF1">
    <property type="entry name" value="2-OXOGLUTARATE SYNTHASE SUBUNIT KORB"/>
    <property type="match status" value="1"/>
</dbReference>
<dbReference type="GO" id="GO:0006082">
    <property type="term" value="P:organic acid metabolic process"/>
    <property type="evidence" value="ECO:0007669"/>
    <property type="project" value="UniProtKB-ARBA"/>
</dbReference>
<feature type="domain" description="Thiamine pyrophosphate enzyme TPP-binding" evidence="2">
    <location>
        <begin position="56"/>
        <end position="203"/>
    </location>
</feature>
<evidence type="ECO:0000313" key="3">
    <source>
        <dbReference type="EMBL" id="ASJ03749.1"/>
    </source>
</evidence>
<dbReference type="PANTHER" id="PTHR48084">
    <property type="entry name" value="2-OXOGLUTARATE OXIDOREDUCTASE SUBUNIT KORB-RELATED"/>
    <property type="match status" value="1"/>
</dbReference>
<organism evidence="3 4">
    <name type="scientific">Thermococcus profundus</name>
    <dbReference type="NCBI Taxonomy" id="49899"/>
    <lineage>
        <taxon>Archaea</taxon>
        <taxon>Methanobacteriati</taxon>
        <taxon>Methanobacteriota</taxon>
        <taxon>Thermococci</taxon>
        <taxon>Thermococcales</taxon>
        <taxon>Thermococcaceae</taxon>
        <taxon>Thermococcus</taxon>
    </lineage>
</organism>
<keyword evidence="4" id="KW-1185">Reference proteome</keyword>